<keyword evidence="1" id="KW-0862">Zinc</keyword>
<evidence type="ECO:0000259" key="3">
    <source>
        <dbReference type="PROSITE" id="PS50158"/>
    </source>
</evidence>
<dbReference type="EMBL" id="JAVIJP010000028">
    <property type="protein sequence ID" value="KAL3634123.1"/>
    <property type="molecule type" value="Genomic_DNA"/>
</dbReference>
<comment type="caution">
    <text evidence="4">The sequence shown here is derived from an EMBL/GenBank/DDBJ whole genome shotgun (WGS) entry which is preliminary data.</text>
</comment>
<dbReference type="PANTHER" id="PTHR47592">
    <property type="entry name" value="PBF68 PROTEIN"/>
    <property type="match status" value="1"/>
</dbReference>
<keyword evidence="1" id="KW-0863">Zinc-finger</keyword>
<dbReference type="Proteomes" id="UP001632038">
    <property type="component" value="Unassembled WGS sequence"/>
</dbReference>
<dbReference type="PROSITE" id="PS50158">
    <property type="entry name" value="ZF_CCHC"/>
    <property type="match status" value="1"/>
</dbReference>
<dbReference type="Pfam" id="PF14223">
    <property type="entry name" value="Retrotran_gag_2"/>
    <property type="match status" value="1"/>
</dbReference>
<keyword evidence="1" id="KW-0479">Metal-binding</keyword>
<reference evidence="5" key="1">
    <citation type="journal article" date="2024" name="IScience">
        <title>Strigolactones Initiate the Formation of Haustorium-like Structures in Castilleja.</title>
        <authorList>
            <person name="Buerger M."/>
            <person name="Peterson D."/>
            <person name="Chory J."/>
        </authorList>
    </citation>
    <scope>NUCLEOTIDE SEQUENCE [LARGE SCALE GENOMIC DNA]</scope>
</reference>
<sequence>MASQGLMYQSTLLLAVPISASLHTHASFVSMFNGHNYTEWCEQIQFHLGVLELDLTLHVDKPAAITDTSSEGEISVHTAWERSNRLSLMLMRMTIASNIKSTLPPTENAKDFIKLVGERSQTADKSLAGTLMATLTTIKFDGSRSMYEHVMEMTNIAARLKSLEMKVDDSFLVQFVLNSLPPEYGPFQMNYNTMKDKWNVNELHSMLVQEETRLKNQGTHSVHLITNQGAGKKVGRKNKKGKQGQLKVNESSVQINKKDLSHLKCRFCGKPGHFQKDCSKRKAWFEKKGTHYVSVSFELNLMEVPNNTWWLDSGATTHVSHIVQGFSTIQPISGTERFLFMGNRMKARIEGIGTYRLILDTSCHIDLEICLYVPECARNLVSVAKLDSLGFYFKIGDNCFSLFKNNDLYGSGILIDSLYHFNLNNEFAEIMCNVESRIGITRSAPKENSAFLWYKRLGHISKERIQRLVKNEILPGLDFTDFGICVDCIKGKQTKHTKKGATRSTQLLEIIHTDICGPFDVPSFGNQR</sequence>
<gene>
    <name evidence="4" type="ORF">CASFOL_021177</name>
</gene>
<proteinExistence type="predicted"/>
<dbReference type="InterPro" id="IPR036875">
    <property type="entry name" value="Znf_CCHC_sf"/>
</dbReference>
<protein>
    <recommendedName>
        <fullName evidence="3">CCHC-type domain-containing protein</fullName>
    </recommendedName>
</protein>
<dbReference type="InterPro" id="IPR001878">
    <property type="entry name" value="Znf_CCHC"/>
</dbReference>
<dbReference type="Pfam" id="PF22936">
    <property type="entry name" value="Pol_BBD"/>
    <property type="match status" value="1"/>
</dbReference>
<organism evidence="4 5">
    <name type="scientific">Castilleja foliolosa</name>
    <dbReference type="NCBI Taxonomy" id="1961234"/>
    <lineage>
        <taxon>Eukaryota</taxon>
        <taxon>Viridiplantae</taxon>
        <taxon>Streptophyta</taxon>
        <taxon>Embryophyta</taxon>
        <taxon>Tracheophyta</taxon>
        <taxon>Spermatophyta</taxon>
        <taxon>Magnoliopsida</taxon>
        <taxon>eudicotyledons</taxon>
        <taxon>Gunneridae</taxon>
        <taxon>Pentapetalae</taxon>
        <taxon>asterids</taxon>
        <taxon>lamiids</taxon>
        <taxon>Lamiales</taxon>
        <taxon>Orobanchaceae</taxon>
        <taxon>Pedicularideae</taxon>
        <taxon>Castillejinae</taxon>
        <taxon>Castilleja</taxon>
    </lineage>
</organism>
<dbReference type="InterPro" id="IPR054722">
    <property type="entry name" value="PolX-like_BBD"/>
</dbReference>
<evidence type="ECO:0000256" key="1">
    <source>
        <dbReference type="PROSITE-ProRule" id="PRU00047"/>
    </source>
</evidence>
<evidence type="ECO:0000313" key="5">
    <source>
        <dbReference type="Proteomes" id="UP001632038"/>
    </source>
</evidence>
<feature type="domain" description="CCHC-type" evidence="3">
    <location>
        <begin position="264"/>
        <end position="280"/>
    </location>
</feature>
<dbReference type="PANTHER" id="PTHR47592:SF31">
    <property type="entry name" value="ZINC FINGER, CCHC-TYPE-RELATED"/>
    <property type="match status" value="1"/>
</dbReference>
<keyword evidence="5" id="KW-1185">Reference proteome</keyword>
<accession>A0ABD3CVS9</accession>
<feature type="compositionally biased region" description="Basic residues" evidence="2">
    <location>
        <begin position="233"/>
        <end position="242"/>
    </location>
</feature>
<name>A0ABD3CVS9_9LAMI</name>
<dbReference type="Pfam" id="PF00098">
    <property type="entry name" value="zf-CCHC"/>
    <property type="match status" value="1"/>
</dbReference>
<dbReference type="GO" id="GO:0008270">
    <property type="term" value="F:zinc ion binding"/>
    <property type="evidence" value="ECO:0007669"/>
    <property type="project" value="UniProtKB-KW"/>
</dbReference>
<dbReference type="AlphaFoldDB" id="A0ABD3CVS9"/>
<dbReference type="InterPro" id="IPR025724">
    <property type="entry name" value="GAG-pre-integrase_dom"/>
</dbReference>
<dbReference type="SMART" id="SM00343">
    <property type="entry name" value="ZnF_C2HC"/>
    <property type="match status" value="1"/>
</dbReference>
<evidence type="ECO:0000256" key="2">
    <source>
        <dbReference type="SAM" id="MobiDB-lite"/>
    </source>
</evidence>
<dbReference type="Pfam" id="PF13976">
    <property type="entry name" value="gag_pre-integrs"/>
    <property type="match status" value="1"/>
</dbReference>
<dbReference type="SUPFAM" id="SSF57756">
    <property type="entry name" value="Retrovirus zinc finger-like domains"/>
    <property type="match status" value="1"/>
</dbReference>
<evidence type="ECO:0000313" key="4">
    <source>
        <dbReference type="EMBL" id="KAL3634123.1"/>
    </source>
</evidence>
<feature type="region of interest" description="Disordered" evidence="2">
    <location>
        <begin position="229"/>
        <end position="249"/>
    </location>
</feature>